<keyword evidence="2" id="KW-1185">Reference proteome</keyword>
<name>A0A6G1DEJ5_9ORYZ</name>
<evidence type="ECO:0000313" key="2">
    <source>
        <dbReference type="Proteomes" id="UP000479710"/>
    </source>
</evidence>
<comment type="caution">
    <text evidence="1">The sequence shown here is derived from an EMBL/GenBank/DDBJ whole genome shotgun (WGS) entry which is preliminary data.</text>
</comment>
<proteinExistence type="predicted"/>
<sequence length="66" mass="7604">MDDNEGWPWWNCSASLDLEVSAAHGPKVVFLNVAAYQIWSRRKRWRLSHRRGAEGPRRCCTPHLAG</sequence>
<reference evidence="1 2" key="1">
    <citation type="submission" date="2019-11" db="EMBL/GenBank/DDBJ databases">
        <title>Whole genome sequence of Oryza granulata.</title>
        <authorList>
            <person name="Li W."/>
        </authorList>
    </citation>
    <scope>NUCLEOTIDE SEQUENCE [LARGE SCALE GENOMIC DNA]</scope>
    <source>
        <strain evidence="2">cv. Menghai</strain>
        <tissue evidence="1">Leaf</tissue>
    </source>
</reference>
<gene>
    <name evidence="1" type="ORF">E2562_008006</name>
</gene>
<protein>
    <submittedName>
        <fullName evidence="1">Uncharacterized protein</fullName>
    </submittedName>
</protein>
<organism evidence="1 2">
    <name type="scientific">Oryza meyeriana var. granulata</name>
    <dbReference type="NCBI Taxonomy" id="110450"/>
    <lineage>
        <taxon>Eukaryota</taxon>
        <taxon>Viridiplantae</taxon>
        <taxon>Streptophyta</taxon>
        <taxon>Embryophyta</taxon>
        <taxon>Tracheophyta</taxon>
        <taxon>Spermatophyta</taxon>
        <taxon>Magnoliopsida</taxon>
        <taxon>Liliopsida</taxon>
        <taxon>Poales</taxon>
        <taxon>Poaceae</taxon>
        <taxon>BOP clade</taxon>
        <taxon>Oryzoideae</taxon>
        <taxon>Oryzeae</taxon>
        <taxon>Oryzinae</taxon>
        <taxon>Oryza</taxon>
        <taxon>Oryza meyeriana</taxon>
    </lineage>
</organism>
<accession>A0A6G1DEJ5</accession>
<dbReference type="Proteomes" id="UP000479710">
    <property type="component" value="Unassembled WGS sequence"/>
</dbReference>
<dbReference type="EMBL" id="SPHZ02000006">
    <property type="protein sequence ID" value="KAF0911245.1"/>
    <property type="molecule type" value="Genomic_DNA"/>
</dbReference>
<evidence type="ECO:0000313" key="1">
    <source>
        <dbReference type="EMBL" id="KAF0911245.1"/>
    </source>
</evidence>
<dbReference type="AlphaFoldDB" id="A0A6G1DEJ5"/>